<feature type="transmembrane region" description="Helical" evidence="12">
    <location>
        <begin position="97"/>
        <end position="120"/>
    </location>
</feature>
<dbReference type="PANTHER" id="PTHR33529">
    <property type="entry name" value="SLR0882 PROTEIN-RELATED"/>
    <property type="match status" value="1"/>
</dbReference>
<dbReference type="GO" id="GO:0015920">
    <property type="term" value="P:lipopolysaccharide transport"/>
    <property type="evidence" value="ECO:0007669"/>
    <property type="project" value="TreeGrafter"/>
</dbReference>
<evidence type="ECO:0000256" key="7">
    <source>
        <dbReference type="ARBA" id="ARBA00022519"/>
    </source>
</evidence>
<dbReference type="GO" id="GO:0055085">
    <property type="term" value="P:transmembrane transport"/>
    <property type="evidence" value="ECO:0007669"/>
    <property type="project" value="InterPro"/>
</dbReference>
<dbReference type="InterPro" id="IPR005495">
    <property type="entry name" value="LptG/LptF_permease"/>
</dbReference>
<dbReference type="RefSeq" id="WP_067498284.1">
    <property type="nucleotide sequence ID" value="NZ_LN999832.1"/>
</dbReference>
<evidence type="ECO:0000256" key="4">
    <source>
        <dbReference type="ARBA" id="ARBA00014213"/>
    </source>
</evidence>
<dbReference type="NCBIfam" id="TIGR04407">
    <property type="entry name" value="LptF_YjgP"/>
    <property type="match status" value="1"/>
</dbReference>
<proteinExistence type="inferred from homology"/>
<evidence type="ECO:0000256" key="2">
    <source>
        <dbReference type="ARBA" id="ARBA00004429"/>
    </source>
</evidence>
<keyword evidence="7" id="KW-0997">Cell inner membrane</keyword>
<feature type="transmembrane region" description="Helical" evidence="12">
    <location>
        <begin position="59"/>
        <end position="76"/>
    </location>
</feature>
<dbReference type="STRING" id="1070130.FVIR_GE00398"/>
<evidence type="ECO:0000256" key="5">
    <source>
        <dbReference type="ARBA" id="ARBA00022448"/>
    </source>
</evidence>
<keyword evidence="9 12" id="KW-1133">Transmembrane helix</keyword>
<feature type="transmembrane region" description="Helical" evidence="12">
    <location>
        <begin position="295"/>
        <end position="315"/>
    </location>
</feature>
<comment type="similarity">
    <text evidence="3">Belongs to the LptF/LptG family.</text>
</comment>
<keyword evidence="10 12" id="KW-0472">Membrane</keyword>
<dbReference type="Proteomes" id="UP000095665">
    <property type="component" value="Chromosome I"/>
</dbReference>
<evidence type="ECO:0000313" key="13">
    <source>
        <dbReference type="EMBL" id="CUX96246.1"/>
    </source>
</evidence>
<comment type="subcellular location">
    <subcellularLocation>
        <location evidence="2">Cell inner membrane</location>
        <topology evidence="2">Multi-pass membrane protein</topology>
    </subcellularLocation>
</comment>
<feature type="transmembrane region" description="Helical" evidence="12">
    <location>
        <begin position="265"/>
        <end position="288"/>
    </location>
</feature>
<gene>
    <name evidence="13" type="primary">lptF</name>
    <name evidence="13" type="ORF">FVIR_GE00398</name>
</gene>
<feature type="transmembrane region" description="Helical" evidence="12">
    <location>
        <begin position="16"/>
        <end position="39"/>
    </location>
</feature>
<dbReference type="Pfam" id="PF03739">
    <property type="entry name" value="LptF_LptG"/>
    <property type="match status" value="1"/>
</dbReference>
<keyword evidence="5" id="KW-0813">Transport</keyword>
<evidence type="ECO:0000256" key="1">
    <source>
        <dbReference type="ARBA" id="ARBA00002265"/>
    </source>
</evidence>
<dbReference type="InterPro" id="IPR030922">
    <property type="entry name" value="LptF"/>
</dbReference>
<keyword evidence="6" id="KW-1003">Cell membrane</keyword>
<feature type="transmembrane region" description="Helical" evidence="12">
    <location>
        <begin position="327"/>
        <end position="347"/>
    </location>
</feature>
<evidence type="ECO:0000256" key="11">
    <source>
        <dbReference type="ARBA" id="ARBA00026081"/>
    </source>
</evidence>
<dbReference type="PATRIC" id="fig|1070130.3.peg.634"/>
<comment type="subunit">
    <text evidence="11">Component of the lipopolysaccharide transport and assembly complex. The LptBFG transporter is composed of two ATP-binding proteins (LptB) and two transmembrane proteins (LptF and LptG).</text>
</comment>
<evidence type="ECO:0000256" key="6">
    <source>
        <dbReference type="ARBA" id="ARBA00022475"/>
    </source>
</evidence>
<name>A0A143WR25_9ENTR</name>
<dbReference type="PANTHER" id="PTHR33529:SF7">
    <property type="entry name" value="LIPOPOLYSACCHARIDE EXPORT SYSTEM PERMEASE PROTEIN LPTF"/>
    <property type="match status" value="1"/>
</dbReference>
<sequence length="365" mass="42245">MIITRYLVREAFKSQFTILFILLLIFLCQKLVRILGVTVNGNIPLNLVLSLLALNMPEMMKLILPLSLFLGLLITLSRMYTESEITVMYACGFGKNILIRSAIFLSLITVILAIINVVWISPWSSQYQDMIISKAKANLSIGSLIEGQFKQIENDNLVLFVSKIKDKCFKHIFLVQLKPNDNMRIFVIVAKRGYIKQRLDGSQLVMLEKGTLYEGTALLRDFRITDFSKYQAIIGRRVVTVNRTDAHQFLHKLWYSNEPKARAELHWRFTLVISVVIMAVMVVPLSVINPRQGRILSILPAMLLYLIFFLLQTVLHSNDMKDKINSILWMWLINATYLILALVLNLWDSVPMKRLFRYIYKRRIA</sequence>
<dbReference type="GO" id="GO:0043190">
    <property type="term" value="C:ATP-binding cassette (ABC) transporter complex"/>
    <property type="evidence" value="ECO:0007669"/>
    <property type="project" value="InterPro"/>
</dbReference>
<accession>A0A143WR25</accession>
<evidence type="ECO:0000256" key="3">
    <source>
        <dbReference type="ARBA" id="ARBA00007725"/>
    </source>
</evidence>
<dbReference type="KEGG" id="ged:FVIR_GE00398"/>
<evidence type="ECO:0000256" key="8">
    <source>
        <dbReference type="ARBA" id="ARBA00022692"/>
    </source>
</evidence>
<evidence type="ECO:0000256" key="12">
    <source>
        <dbReference type="SAM" id="Phobius"/>
    </source>
</evidence>
<reference evidence="14" key="1">
    <citation type="submission" date="2016-01" db="EMBL/GenBank/DDBJ databases">
        <authorList>
            <person name="Husnik F."/>
        </authorList>
    </citation>
    <scope>NUCLEOTIDE SEQUENCE [LARGE SCALE GENOMIC DNA]</scope>
</reference>
<evidence type="ECO:0000313" key="14">
    <source>
        <dbReference type="Proteomes" id="UP000095665"/>
    </source>
</evidence>
<evidence type="ECO:0000256" key="10">
    <source>
        <dbReference type="ARBA" id="ARBA00023136"/>
    </source>
</evidence>
<comment type="function">
    <text evidence="1">Part of the ABC transporter complex LptBFG involved in the translocation of lipopolysaccharide (LPS) from the inner membrane to the outer membrane.</text>
</comment>
<dbReference type="OrthoDB" id="9778062at2"/>
<keyword evidence="8 12" id="KW-0812">Transmembrane</keyword>
<dbReference type="AlphaFoldDB" id="A0A143WR25"/>
<keyword evidence="14" id="KW-1185">Reference proteome</keyword>
<organism evidence="13 14">
    <name type="scientific">Candidatus Gullanella endobia</name>
    <dbReference type="NCBI Taxonomy" id="1070130"/>
    <lineage>
        <taxon>Bacteria</taxon>
        <taxon>Pseudomonadati</taxon>
        <taxon>Pseudomonadota</taxon>
        <taxon>Gammaproteobacteria</taxon>
        <taxon>Enterobacterales</taxon>
        <taxon>Enterobacteriaceae</taxon>
        <taxon>Candidatus Gullanella</taxon>
    </lineage>
</organism>
<dbReference type="EMBL" id="LN999832">
    <property type="protein sequence ID" value="CUX96246.1"/>
    <property type="molecule type" value="Genomic_DNA"/>
</dbReference>
<protein>
    <recommendedName>
        <fullName evidence="4">Lipopolysaccharide export system permease protein LptF</fullName>
    </recommendedName>
</protein>
<evidence type="ECO:0000256" key="9">
    <source>
        <dbReference type="ARBA" id="ARBA00022989"/>
    </source>
</evidence>